<organism evidence="1">
    <name type="scientific">Rhizobium leguminosarum bv. trifolii</name>
    <dbReference type="NCBI Taxonomy" id="386"/>
    <lineage>
        <taxon>Bacteria</taxon>
        <taxon>Pseudomonadati</taxon>
        <taxon>Pseudomonadota</taxon>
        <taxon>Alphaproteobacteria</taxon>
        <taxon>Hyphomicrobiales</taxon>
        <taxon>Rhizobiaceae</taxon>
        <taxon>Rhizobium/Agrobacterium group</taxon>
        <taxon>Rhizobium</taxon>
    </lineage>
</organism>
<protein>
    <submittedName>
        <fullName evidence="1">Uncharacterized protein</fullName>
    </submittedName>
</protein>
<dbReference type="AlphaFoldDB" id="A0A1C9I6V3"/>
<sequence>MKKAFIASAALLLDTALAFDLPVAGAATLKRSG</sequence>
<evidence type="ECO:0000313" key="1">
    <source>
        <dbReference type="EMBL" id="AOO94512.1"/>
    </source>
</evidence>
<dbReference type="EMBL" id="KX492148">
    <property type="protein sequence ID" value="AOO94512.1"/>
    <property type="molecule type" value="Genomic_DNA"/>
</dbReference>
<reference evidence="1" key="1">
    <citation type="journal article" date="2015" name="BMC Genomics">
        <title>Transcriptome profiling of a Rhizobium leguminosarum bv. trifolii rosR mutant reveals the role of the transcriptional regulator RosR in motility, synthesis of cell-surface components, and other cellular processes.</title>
        <authorList>
            <person name="Rachwal K."/>
            <person name="Matczynska E."/>
            <person name="Janczarek M."/>
        </authorList>
    </citation>
    <scope>NUCLEOTIDE SEQUENCE</scope>
    <source>
        <strain evidence="1">Rt24.2</strain>
    </source>
</reference>
<reference evidence="1" key="2">
    <citation type="journal article" date="2016" name="Front. Microbiol.">
        <title>The Regulatory Protein RosR Affects Rhizobium leguminosarum bv. trifolii Protein Profiles, Cell Surface Properties, and Symbiosis with Clover.</title>
        <authorList>
            <person name="Rachwal K."/>
            <person name="Boguszewska A."/>
            <person name="Kopcinska J."/>
            <person name="Karas M."/>
            <person name="Tchorzewski M."/>
            <person name="Janczarek M."/>
        </authorList>
    </citation>
    <scope>NUCLEOTIDE SEQUENCE</scope>
    <source>
        <strain evidence="1">Rt24.2</strain>
    </source>
</reference>
<accession>A0A1C9I6V3</accession>
<name>A0A1C9I6V3_RHILT</name>
<proteinExistence type="predicted"/>